<dbReference type="Pfam" id="PF17851">
    <property type="entry name" value="GH43_C2"/>
    <property type="match status" value="1"/>
</dbReference>
<dbReference type="PANTHER" id="PTHR42812">
    <property type="entry name" value="BETA-XYLOSIDASE"/>
    <property type="match status" value="1"/>
</dbReference>
<comment type="similarity">
    <text evidence="1 4">Belongs to the glycosyl hydrolase 43 family.</text>
</comment>
<evidence type="ECO:0000256" key="1">
    <source>
        <dbReference type="ARBA" id="ARBA00009865"/>
    </source>
</evidence>
<feature type="domain" description="Beta-xylosidase C-terminal Concanavalin A-like" evidence="5">
    <location>
        <begin position="314"/>
        <end position="508"/>
    </location>
</feature>
<dbReference type="RefSeq" id="WP_268115972.1">
    <property type="nucleotide sequence ID" value="NZ_CP113524.1"/>
</dbReference>
<evidence type="ECO:0000256" key="2">
    <source>
        <dbReference type="ARBA" id="ARBA00022801"/>
    </source>
</evidence>
<dbReference type="InterPro" id="IPR006710">
    <property type="entry name" value="Glyco_hydro_43"/>
</dbReference>
<evidence type="ECO:0000256" key="3">
    <source>
        <dbReference type="ARBA" id="ARBA00023295"/>
    </source>
</evidence>
<dbReference type="Pfam" id="PF04616">
    <property type="entry name" value="Glyco_hydro_43"/>
    <property type="match status" value="1"/>
</dbReference>
<dbReference type="EMBL" id="CP113524">
    <property type="protein sequence ID" value="WAJ25052.1"/>
    <property type="molecule type" value="Genomic_DNA"/>
</dbReference>
<evidence type="ECO:0000313" key="7">
    <source>
        <dbReference type="Proteomes" id="UP001163115"/>
    </source>
</evidence>
<dbReference type="Gene3D" id="2.115.10.20">
    <property type="entry name" value="Glycosyl hydrolase domain, family 43"/>
    <property type="match status" value="1"/>
</dbReference>
<name>A0ABY7AF18_9FIRM</name>
<dbReference type="InterPro" id="IPR051795">
    <property type="entry name" value="Glycosyl_Hydrlase_43"/>
</dbReference>
<sequence>MDQINPIIKTDYPDPDVIRVGHTYYMVSTTMHFFPGGVILRSYDLVNWEIVTYVFRRLDSTPSQCLEGEQNIYGKGMWAASLRFHEGRFYICFSAYDTGRTYLFTANQAEGPWERHDVQGVYHHGSLFFDGGKTYIIWGMNQIHMTEMNEELTAPKKNGLSRILIEEQADVYLGYEGSHFYRIHDKYYLFVIHWPKYGMARRTQACFMSNHLEGEFKGEDIFDEDIGFYNQGVAQGGIVSTPKGEWFGVLFQDHGAVGRIPVLVPVTWDHDWPVFGDCKKMPQHFNIESTRPDYEYKPLYASGFFTGKKDENGKPELINVWQWNHEPNDSLWWRTDNNGLAIKTGKISINLTQAVNTLTQRMMYPVSSAEVTLDVSELQNGDYAGLCALQGCYGLVGVTRETGCYYLVMWSRRMEDTSLSDLSLDCMPGMECYRVPMEGDSVTLKIKADFRDMKDMAEFYYKQNNQWILAGNQHLVFKLDHFTGCRYGLFLYSTSNTGGTAVFHDFKYYNGEQL</sequence>
<dbReference type="Proteomes" id="UP001163115">
    <property type="component" value="Chromosome"/>
</dbReference>
<dbReference type="InterPro" id="IPR013320">
    <property type="entry name" value="ConA-like_dom_sf"/>
</dbReference>
<keyword evidence="7" id="KW-1185">Reference proteome</keyword>
<dbReference type="PANTHER" id="PTHR42812:SF12">
    <property type="entry name" value="BETA-XYLOSIDASE-RELATED"/>
    <property type="match status" value="1"/>
</dbReference>
<dbReference type="InterPro" id="IPR041542">
    <property type="entry name" value="GH43_C2"/>
</dbReference>
<evidence type="ECO:0000259" key="5">
    <source>
        <dbReference type="Pfam" id="PF17851"/>
    </source>
</evidence>
<reference evidence="6" key="1">
    <citation type="submission" date="2022-11" db="EMBL/GenBank/DDBJ databases">
        <title>Lacrimispora xylanolytica sy1, complete genome.</title>
        <authorList>
            <person name="Choi S."/>
        </authorList>
    </citation>
    <scope>NUCLEOTIDE SEQUENCE</scope>
    <source>
        <strain evidence="6">Sy1</strain>
    </source>
</reference>
<protein>
    <submittedName>
        <fullName evidence="6">Family 43 glycosylhydrolase</fullName>
    </submittedName>
</protein>
<keyword evidence="3 4" id="KW-0326">Glycosidase</keyword>
<dbReference type="SUPFAM" id="SSF49899">
    <property type="entry name" value="Concanavalin A-like lectins/glucanases"/>
    <property type="match status" value="1"/>
</dbReference>
<evidence type="ECO:0000313" key="6">
    <source>
        <dbReference type="EMBL" id="WAJ25052.1"/>
    </source>
</evidence>
<dbReference type="CDD" id="cd09001">
    <property type="entry name" value="GH43_FsAxh1-like"/>
    <property type="match status" value="1"/>
</dbReference>
<proteinExistence type="inferred from homology"/>
<evidence type="ECO:0000256" key="4">
    <source>
        <dbReference type="RuleBase" id="RU361187"/>
    </source>
</evidence>
<gene>
    <name evidence="6" type="ORF">OW255_05960</name>
</gene>
<dbReference type="InterPro" id="IPR023296">
    <property type="entry name" value="Glyco_hydro_beta-prop_sf"/>
</dbReference>
<dbReference type="SUPFAM" id="SSF75005">
    <property type="entry name" value="Arabinanase/levansucrase/invertase"/>
    <property type="match status" value="1"/>
</dbReference>
<organism evidence="6 7">
    <name type="scientific">Lacrimispora xylanolytica</name>
    <dbReference type="NCBI Taxonomy" id="29375"/>
    <lineage>
        <taxon>Bacteria</taxon>
        <taxon>Bacillati</taxon>
        <taxon>Bacillota</taxon>
        <taxon>Clostridia</taxon>
        <taxon>Lachnospirales</taxon>
        <taxon>Lachnospiraceae</taxon>
        <taxon>Lacrimispora</taxon>
    </lineage>
</organism>
<accession>A0ABY7AF18</accession>
<dbReference type="Gene3D" id="2.60.120.200">
    <property type="match status" value="1"/>
</dbReference>
<keyword evidence="2 4" id="KW-0378">Hydrolase</keyword>